<keyword evidence="2" id="KW-0975">Bacterial flagellum</keyword>
<keyword evidence="6" id="KW-0282">Flagellum</keyword>
<dbReference type="InterPro" id="IPR001444">
    <property type="entry name" value="Flag_bb_rod_N"/>
</dbReference>
<dbReference type="STRING" id="86666.SAMN04490247_1438"/>
<dbReference type="GO" id="GO:0009425">
    <property type="term" value="C:bacterial-type flagellum basal body"/>
    <property type="evidence" value="ECO:0007669"/>
    <property type="project" value="UniProtKB-SubCell"/>
</dbReference>
<dbReference type="InterPro" id="IPR020013">
    <property type="entry name" value="Flagellar_FlgE/F/G"/>
</dbReference>
<dbReference type="SUPFAM" id="SSF117143">
    <property type="entry name" value="Flagellar hook protein flgE"/>
    <property type="match status" value="1"/>
</dbReference>
<dbReference type="Pfam" id="PF22692">
    <property type="entry name" value="LlgE_F_G_D1"/>
    <property type="match status" value="1"/>
</dbReference>
<evidence type="ECO:0000256" key="1">
    <source>
        <dbReference type="ARBA" id="ARBA00009677"/>
    </source>
</evidence>
<proteinExistence type="inferred from homology"/>
<sequence length="278" mass="31060">MVNRAMMQSAVTMGQVQKKLDLIGTNLSNSNTTGYKARQADFTSLLIQNIDNLKDEDAAVGRETPDGIRLGSGARIGHTNLNLSQGSLQTTDRELDVAMLEDRHMFQMQVNTEDGPETQYTRAGNFYFSPVEDNQLLLTTSEGHPVLGDNGEEILIEEGFDEFSIQEDGSFLVRRGEEQETEAQLDVIEAIRPRMLEAVGGNRFRLPDTEELGFDEDEILAFVADEDRSLQSQTLEASNVDTGEQMVNMMNMQRAYQFNARSISTSDEMMGLVNQLRS</sequence>
<dbReference type="EMBL" id="FNEV01000003">
    <property type="protein sequence ID" value="SDJ28073.1"/>
    <property type="molecule type" value="Genomic_DNA"/>
</dbReference>
<dbReference type="RefSeq" id="WP_176757462.1">
    <property type="nucleotide sequence ID" value="NZ_FNEV01000003.1"/>
</dbReference>
<organism evidence="6 7">
    <name type="scientific">Salimicrobium halophilum</name>
    <dbReference type="NCBI Taxonomy" id="86666"/>
    <lineage>
        <taxon>Bacteria</taxon>
        <taxon>Bacillati</taxon>
        <taxon>Bacillota</taxon>
        <taxon>Bacilli</taxon>
        <taxon>Bacillales</taxon>
        <taxon>Bacillaceae</taxon>
        <taxon>Salimicrobium</taxon>
    </lineage>
</organism>
<evidence type="ECO:0000313" key="6">
    <source>
        <dbReference type="EMBL" id="SDJ28073.1"/>
    </source>
</evidence>
<evidence type="ECO:0000259" key="4">
    <source>
        <dbReference type="Pfam" id="PF06429"/>
    </source>
</evidence>
<dbReference type="AlphaFoldDB" id="A0A1G8SFY0"/>
<dbReference type="InterPro" id="IPR019776">
    <property type="entry name" value="Flagellar_basal_body_rod_CS"/>
</dbReference>
<dbReference type="GO" id="GO:0071978">
    <property type="term" value="P:bacterial-type flagellum-dependent swarming motility"/>
    <property type="evidence" value="ECO:0007669"/>
    <property type="project" value="TreeGrafter"/>
</dbReference>
<dbReference type="Proteomes" id="UP000199225">
    <property type="component" value="Unassembled WGS sequence"/>
</dbReference>
<feature type="domain" description="Flagellar basal-body/hook protein C-terminal" evidence="4">
    <location>
        <begin position="231"/>
        <end position="276"/>
    </location>
</feature>
<evidence type="ECO:0000259" key="3">
    <source>
        <dbReference type="Pfam" id="PF00460"/>
    </source>
</evidence>
<dbReference type="PROSITE" id="PS00588">
    <property type="entry name" value="FLAGELLA_BB_ROD"/>
    <property type="match status" value="1"/>
</dbReference>
<gene>
    <name evidence="6" type="ORF">SAMN04490247_1438</name>
</gene>
<comment type="subcellular location">
    <subcellularLocation>
        <location evidence="2">Bacterial flagellum basal body</location>
    </subcellularLocation>
</comment>
<name>A0A1G8SFY0_9BACI</name>
<keyword evidence="6" id="KW-0969">Cilium</keyword>
<feature type="domain" description="Flagellar basal body rod protein N-terminal" evidence="3">
    <location>
        <begin position="14"/>
        <end position="36"/>
    </location>
</feature>
<dbReference type="InterPro" id="IPR053967">
    <property type="entry name" value="LlgE_F_G-like_D1"/>
</dbReference>
<dbReference type="PANTHER" id="PTHR30435">
    <property type="entry name" value="FLAGELLAR PROTEIN"/>
    <property type="match status" value="1"/>
</dbReference>
<keyword evidence="6" id="KW-0966">Cell projection</keyword>
<dbReference type="Pfam" id="PF06429">
    <property type="entry name" value="Flg_bbr_C"/>
    <property type="match status" value="1"/>
</dbReference>
<accession>A0A1G8SFY0</accession>
<dbReference type="InterPro" id="IPR037925">
    <property type="entry name" value="FlgE/F/G-like"/>
</dbReference>
<feature type="domain" description="Flagellar hook protein FlgE/F/G-like D1" evidence="5">
    <location>
        <begin position="109"/>
        <end position="170"/>
    </location>
</feature>
<evidence type="ECO:0000259" key="5">
    <source>
        <dbReference type="Pfam" id="PF22692"/>
    </source>
</evidence>
<dbReference type="Pfam" id="PF00460">
    <property type="entry name" value="Flg_bb_rod"/>
    <property type="match status" value="1"/>
</dbReference>
<keyword evidence="7" id="KW-1185">Reference proteome</keyword>
<dbReference type="InterPro" id="IPR010930">
    <property type="entry name" value="Flg_bb/hook_C_dom"/>
</dbReference>
<protein>
    <submittedName>
        <fullName evidence="6">Flagellar basal-body rod protein FlgG</fullName>
    </submittedName>
</protein>
<dbReference type="PANTHER" id="PTHR30435:SF19">
    <property type="entry name" value="FLAGELLAR BASAL-BODY ROD PROTEIN FLGG"/>
    <property type="match status" value="1"/>
</dbReference>
<evidence type="ECO:0000313" key="7">
    <source>
        <dbReference type="Proteomes" id="UP000199225"/>
    </source>
</evidence>
<dbReference type="NCBIfam" id="TIGR03506">
    <property type="entry name" value="FlgEFG_subfam"/>
    <property type="match status" value="1"/>
</dbReference>
<evidence type="ECO:0000256" key="2">
    <source>
        <dbReference type="RuleBase" id="RU362116"/>
    </source>
</evidence>
<comment type="similarity">
    <text evidence="1 2">Belongs to the flagella basal body rod proteins family.</text>
</comment>
<reference evidence="7" key="1">
    <citation type="submission" date="2016-10" db="EMBL/GenBank/DDBJ databases">
        <authorList>
            <person name="Varghese N."/>
            <person name="Submissions S."/>
        </authorList>
    </citation>
    <scope>NUCLEOTIDE SEQUENCE [LARGE SCALE GENOMIC DNA]</scope>
    <source>
        <strain evidence="7">DSM 4771</strain>
    </source>
</reference>